<evidence type="ECO:0000313" key="20">
    <source>
        <dbReference type="EMBL" id="GFQ81387.1"/>
    </source>
</evidence>
<dbReference type="Gene3D" id="3.30.2410.10">
    <property type="entry name" value="Hect, E3 ligase catalytic domain"/>
    <property type="match status" value="1"/>
</dbReference>
<organism evidence="20 21">
    <name type="scientific">Trichonephila clavata</name>
    <name type="common">Joro spider</name>
    <name type="synonym">Nephila clavata</name>
    <dbReference type="NCBI Taxonomy" id="2740835"/>
    <lineage>
        <taxon>Eukaryota</taxon>
        <taxon>Metazoa</taxon>
        <taxon>Ecdysozoa</taxon>
        <taxon>Arthropoda</taxon>
        <taxon>Chelicerata</taxon>
        <taxon>Arachnida</taxon>
        <taxon>Araneae</taxon>
        <taxon>Araneomorphae</taxon>
        <taxon>Entelegynae</taxon>
        <taxon>Araneoidea</taxon>
        <taxon>Nephilidae</taxon>
        <taxon>Trichonephila</taxon>
    </lineage>
</organism>
<dbReference type="InterPro" id="IPR043145">
    <property type="entry name" value="Znf_ZZ_sf"/>
</dbReference>
<dbReference type="Gene3D" id="3.30.2160.10">
    <property type="entry name" value="Hect, E3 ligase catalytic domain"/>
    <property type="match status" value="1"/>
</dbReference>
<dbReference type="PANTHER" id="PTHR22872">
    <property type="entry name" value="BTK-BINDING PROTEIN-RELATED"/>
    <property type="match status" value="1"/>
</dbReference>
<feature type="repeat" description="RCC1" evidence="14">
    <location>
        <begin position="4090"/>
        <end position="4141"/>
    </location>
</feature>
<evidence type="ECO:0000259" key="17">
    <source>
        <dbReference type="PROSITE" id="PS50255"/>
    </source>
</evidence>
<dbReference type="Gene3D" id="3.30.60.90">
    <property type="match status" value="1"/>
</dbReference>
<evidence type="ECO:0000259" key="16">
    <source>
        <dbReference type="PROSITE" id="PS50237"/>
    </source>
</evidence>
<dbReference type="Pfam" id="PF03256">
    <property type="entry name" value="ANAPC10"/>
    <property type="match status" value="1"/>
</dbReference>
<feature type="repeat" description="RCC1" evidence="14">
    <location>
        <begin position="3152"/>
        <end position="3203"/>
    </location>
</feature>
<sequence>MDSKVNPNKNTSHMKEKMRLHFQRRCDYKWLKMDLQAIFSPHGLSDFWNELVKEKEIMLPKTASPRVSLSDVCNYPGDCGCWLCVNSDKTANTTKEMTSQEAESKVMLSKDFIKSWTWDSEINIEQLKECLDFIKNEKSLLGNEASSSTISTTRLKQRLIVIHRYFSAWPQRKQTPTLQVPLSKGQSISSDDSKCVQEEKPLATLARVGSSIAMSFAFASLRRAWRSGEDADLCSELLLETLKALRGLPEASLFDTGSISSVWLDTVERASVFLRSVVLEDFPSNLENSRGCVEIPPDDKQTSLAILLELAIQHATLRSILDVVLLLLKLWKSQLRVLDNRVAEFGTCAPLIPVLKRFRTILNFKPKPLALNISNGIPSVLSPTEMFLHFMQIPEDDSLLVDMQQVAVYILSNLDYYSSTHAPVHEQADTNKVSDVYGLGELLWNFNEPSSKLSKCEVIPELQVSQIHFSHTCLLILNKFGKVYTVNVPATSEVPVLVNGFEGKEIVDIATNLAARHYLALTCDGDVYSWGIGDGGRLGHGDHKSFPVPILIQDLCGKSVRHIACGPATSAAITASGELYTWGRGRTGRLGHGTYDDCLRPTLVAFLKGVNIIDISFSRDSQTLAVSDSGIVYAWGEEESRKVNRNGCEDTKTPKVVDKLSGIDICRVYSGVDICIALARNGDVYTWGKGDNIRLGHPTDEYSRFPKLVESLMSRKVVDIAVGNCHCVAITANGDIYGWGQNDNGQIGDVTGPEPALIASFKGKNVRAACGDKRTLIWCLDEPSSVKLKLPYIVDVNPVTFQLLDELLKFMFDGPDGSLVISSCLEKECIAVACLNLLKVQLSAAISNKLEINNVGDPDLLRSLKQQVIDLAVTPGIAPPVQTAAQNVLRIGWVILLPTADERAKALSLLLSGSQNSGGNSGCHFMIDLLVHSLMADGGLESALSTAVKIELEEIEYAVLDQSLVLENKNITSARTSNSLSLPQTQDDTDFEDLLGKSSDIPLLYLLKQLLRNASTQTLSKLENNIPETMTSSAIKLEKFEKMEKSASLNLLLRFQRLLVAEFYSARNINLDSDKEKDEDSKYTFSPRLKGLASLLHKYVCLLSTFVCKALSLACTLGSSGSHLFAVASSVLESDITGVLLPEFLVCLVQLELMYPSLIHESQLSLVLSQLLDHLDKFNQLAPGIDKEDSADLLWHGIPSSNLSLTAMVHSNDDGPIVHKSDFENHNKDSGLWTIIHGRVYDLQEYKNRAPCGTATIEQYAGKDATKAFEAANHSEEAKKRMQAFFVGNYYDPDLELFQRVDFSNYTSMMTDCERTLAYLLGLATHNEVIGPALKTCEHTYAQWLSSSIMRGGLQVCQPPNPFEEEKGEARSASTAVSPVSGTTPTEINLLPGICDLNACNDPKQYFLQNFAESRLNEPLVKKFLHLTQEFSREHHITVHLNFPADHPVEEVGRLLTAVLLKHLGLGEMCISLTENANSLIPPTIEHVLRITQQAKYCLIKARQDINSSYKEVCSPVLDRCRFLFYEIRPARSPEVELLSRLRFYSVTPKWKHAIHKLIKNRRLSKVSKGKPESSAGKDKVGDTHSVTHMPISSSRPCFTNFQELEILANEIVSFGLDSDVDVEGLRKALYCQVERAKVRQKGYDSLLGLVKRDKIIPSVKYSLLTGWLGLIELGSNKIKHLPHCLDNINVIPPYDRIMVEIQCTSFMTWAIKELRSCVMQLEAHSSKLAITAQEKAGTKQKTTSLLYVKETDIRNAERAFELYPFTRFPLVYIGLLFGDYRALETGLTLSSGVCALVQTILRILGPKPDTEQEDQISPVYAVLEENFKKHKVQTPLTGSELAAVMKIGTRVVKGADWKWGDQDGPPPGEGTVIGELGEDGWIRVQWETGSTNSYRMGKEVKYDLKLADPLPLPQQDSLSDSEDDDTSMDIPQACQPVILLHDSCLLLLKNLSLYMGLYADNVPKPAVNLLSGLLRSILNSVYGDIHTPRSAGNWLALEQHREWASLSFIRATACSSAMCQALSTPSWISLLLKIIASPQLLTGSQLITKVQALRLLKTILSTWSLTFPPDRFRNTVEQFFDLLGSVLLSCSKDPTLHPIEYPHKGKWEMRPKVSLTASHCSTLAEEYVSVIRHLHTLPVWRTYISQFISEYLQLLTEIFSQPMNTMDSLALKKYSFCLAVLATLGGIDKRVRLGGSVSDDNGETSTVTKISPSGKIHLHAQDKKNSAKQLLNQLTVVPASKFHLDDELTSDKMLDVWAALLALAVGDESCIENRCKNDQQAAVPQSSGISKCYLHQQYFLLHLIKAIRVLFGNQHYLHKVMTRTLHLNYASNNSIVTLLTASQKGNGESVDNPLLLQYLMCAASQPSLLKSIFTWDEIEASALALSQYLISVSSLPPSSLVKESRVSSPAVEPVMNTLSLESSQIHPVINPINRQRRIKSKYPSVISGTDPQEIQLFMEMGFSRRNIEMAFRAIGSYSNSEMDFSNKLEVVVSWLLEHEDEIIDLSDDDSSTSFEAYTDSDSFTADDENDAIKGYCPGKSENVFYNRGDFHSELDYAFYMAENLRMGSLVRCCVEFQDLKKGDIGVVVNADPSSYNVKVEWKRVGKSYWMRYKYIEFLNPHLQMDPSAAASQCCLELGDQVRVKSTVSTPFYKWGNVTHDSVGIIRGFKSEGQKVIVDFLTQMGWKGLTSELERVPGSPNINMICGGCQTLLLKGSWYKCRTCPNFSFCSKCYKSDRVHMHELYAVKEADMCVSKPVSGFIEDWRKCVKNVTVSSRENWAYRLTDGSKYFWQSSGKQGKHWIRLEMQPDVLIHHLHMIVDPSDSSYMPSLVVVNGGPSLSSMKELQTIIVGQNNSTVNLLCEQSEYYQFIEISIKQCRSGGIDCRIHGLTILGRRKTEADDSTSFPFLASDDDIEGDNDVQTINGPKSSTGEMLKDLETKVYVWGLNDKDQLGGLRGSKIKLPVFSEHLSTLKPISIAGGSKSLFIISQDGKVYACGEGTNGRLGLGHSNNVSYPRQITSLSQFVVRKVAVHSGGRHALALTVDGKVFSWGEGDDGKLGLGNRMSYDRPRLILALKSKRIRDIACGSAHSAAISSSGELYTWGLGDYGRLGHGDLVTQTEPKMVMAFVGKRVKQVSCGSRDAQTLAITDDDMVYSWGDGDFGKLGRGGSEGCRVPENIESLNGLGVIQVECGAQFSLALTSSGQVWTWGKGDYFRLGHGEEGHIRKPQLIEGLRGKKIIHVAVGALHCLAVTENGQVYAWGDNDHGQQGNGTTTVNRKPALVQGLEDVKVTRVSCGSSHSIAWTTVEVQSPRLHDPVLFPIPRDPLGALALGKADSTIQDDIEAAASNKVYLVNPKQAARPSLTKTVLSSTNDHARQQALQSVLQALQIHLAREAVVSAFTPHTDISEDMSMSINKESSPTLKQDEVTSFPETGKLSLGRKIKSSSFVKGAKSPSDDEANLTRELFSLNSLSSSSSFSSKVSPTAASVLAATFSSCEQVCSITDATDLDVDEFTNLLSSDDARVLVDLLKLAVSGRMNDKAKDIISTVLTNLSKSNTHVGEMILELCVTELEDVAGDLSTRRHLPFPVIQETPHPYPDNITLSNVVKIPGAVYLRVEFDRQCSTERRHDPLTILDGTGKIIAIRSGREWPEWCADLHISGNELRWKFVSDGSVNGWGWRFTVYPIMPQSPDKELSDRSVMSGPSIELVMSLLEKQINFTTDTNALSRLAAALASCAQLGSLVPCHRMWALNKLRQLKSSVLGNKMSVAAIMSDSSSYSSGDVQVNPLIGSALVGLVKDLPGTILRQYEYEDAILRAGKHLMHSDFFKVLVALACDLGLDSMQSCNESHKWLWFRRYCMASRVSTSLSQRTPLPISFCEEVRKKIWEMCSEDEVLTLEHEDHNLFKQEHDEQLILWINRKPDEWAVSWGGSGTIYGWGHNHRGQLGGVEGAKVKLPTACDAVTNLRPLQIVGGEQTLFIVTTEMKVYATGYGSGGRLGIGGADSVSTPTLLESIQDIAVKKVAVNSGGKHCLALTVHGEVYSWGEGDDGKLGHGTRNSCDRPKKIESINGKEVIDIACGGAHSACITSSGELFTWGKGRYGRLGHGDSEDQLKPKRVELLVNYSVIDVACGSGDAQTLCITDNDCVWSWGDGDYGKLGRGGSDGCKIPVKIDALTGMGVIKVECGSQFSVALTKAGSVYTWGKGDYHRLGHGTDDHVRRPRKVSSLHNKKVISIAVGSLHCVVCTDAGEVYTWGDNDEGQLGDGSTNAIQRPRLVSALTGKKINKVACGSAHTVAWSTCKTSHTGRLPSTVPLEYDYLRDIEIPVLRNRYCLLYHFSELFCSSISMFDLGHDNLRGLLVSSGKEAAFRKVLQATMIRDRQHGPVMELNRMQVKKSRSKGGFAGTDGSKSVFGQMVSHMSIITQESLLLPHRIWKVKFIGESVDDCGGGYSESVAEMCDELQNGSLPLLILTPNGRDDSGTNKDCFLLNPAAKSTLHMDMFRFLGMLMGIAMRTGSPLSLNLAEPVWKQLTGTALTPTDLTEVDKDYVAGLISIRYMEPDNVRKFDLPFSTHSTTGIEIPLSSKYAFVTPENRMEYIRLALSYRLHEFDEQVAAVREGMSKVVPVPLLSLFTGSELETMVCGSPEIPIQLLKAVATYKGVEPDAPLVQWFWEVMEEFNNTERSLFLRFVWGRTRLPRTIADFRGRDFVLQVMEKYNPPDHFLPESYTCFFLLKMPRYSCKLVLKEKLKYAIHFCKSIDTDDYARLNQPNLEHGLGTSPYIEASESDDEIESGSDDSIPLRSPPSEGDR</sequence>
<dbReference type="SUPFAM" id="SSF63748">
    <property type="entry name" value="Tudor/PWWP/MBT"/>
    <property type="match status" value="1"/>
</dbReference>
<dbReference type="InterPro" id="IPR058923">
    <property type="entry name" value="RCC1-like_dom"/>
</dbReference>
<dbReference type="SMART" id="SM00119">
    <property type="entry name" value="HECTc"/>
    <property type="match status" value="1"/>
</dbReference>
<dbReference type="SUPFAM" id="SSF159034">
    <property type="entry name" value="Mib/herc2 domain-like"/>
    <property type="match status" value="1"/>
</dbReference>
<evidence type="ECO:0000256" key="14">
    <source>
        <dbReference type="PROSITE-ProRule" id="PRU00235"/>
    </source>
</evidence>
<dbReference type="InterPro" id="IPR035983">
    <property type="entry name" value="Hect_E3_ubiquitin_ligase"/>
</dbReference>
<feature type="repeat" description="RCC1" evidence="14">
    <location>
        <begin position="4196"/>
        <end position="4247"/>
    </location>
</feature>
<dbReference type="InterPro" id="IPR051625">
    <property type="entry name" value="Signaling_Regulatory_Domain"/>
</dbReference>
<evidence type="ECO:0000256" key="9">
    <source>
        <dbReference type="ARBA" id="ARBA00022737"/>
    </source>
</evidence>
<feature type="compositionally biased region" description="Basic and acidic residues" evidence="15">
    <location>
        <begin position="1570"/>
        <end position="1583"/>
    </location>
</feature>
<reference evidence="20" key="1">
    <citation type="submission" date="2020-07" db="EMBL/GenBank/DDBJ databases">
        <title>Multicomponent nature underlies the extraordinary mechanical properties of spider dragline silk.</title>
        <authorList>
            <person name="Kono N."/>
            <person name="Nakamura H."/>
            <person name="Mori M."/>
            <person name="Yoshida Y."/>
            <person name="Ohtoshi R."/>
            <person name="Malay A.D."/>
            <person name="Moran D.A.P."/>
            <person name="Tomita M."/>
            <person name="Numata K."/>
            <person name="Arakawa K."/>
        </authorList>
    </citation>
    <scope>NUCLEOTIDE SEQUENCE</scope>
</reference>
<dbReference type="Pfam" id="PF00415">
    <property type="entry name" value="RCC1"/>
    <property type="match status" value="6"/>
</dbReference>
<dbReference type="CDD" id="cd00078">
    <property type="entry name" value="HECTc"/>
    <property type="match status" value="1"/>
</dbReference>
<feature type="region of interest" description="Disordered" evidence="15">
    <location>
        <begin position="1565"/>
        <end position="1587"/>
    </location>
</feature>
<dbReference type="SUPFAM" id="SSF49785">
    <property type="entry name" value="Galactose-binding domain-like"/>
    <property type="match status" value="1"/>
</dbReference>
<dbReference type="Gene3D" id="3.90.1750.10">
    <property type="entry name" value="Hect, E3 ligase catalytic domains"/>
    <property type="match status" value="1"/>
</dbReference>
<keyword evidence="21" id="KW-1185">Reference proteome</keyword>
<keyword evidence="5" id="KW-0963">Cytoplasm</keyword>
<feature type="repeat" description="RCC1" evidence="14">
    <location>
        <begin position="525"/>
        <end position="576"/>
    </location>
</feature>
<dbReference type="PRINTS" id="PR00633">
    <property type="entry name" value="RCCNDNSATION"/>
</dbReference>
<dbReference type="FunFam" id="2.130.10.30:FF:000004">
    <property type="entry name" value="E3 ubiquitin-protein ligase HERC2 isoform X2"/>
    <property type="match status" value="1"/>
</dbReference>
<dbReference type="FunFam" id="3.30.2410.10:FF:000006">
    <property type="entry name" value="probable E3 ubiquitin-protein ligase HERC1 isoform X2"/>
    <property type="match status" value="1"/>
</dbReference>
<feature type="active site" description="Glycyl thioester intermediate" evidence="13">
    <location>
        <position position="4727"/>
    </location>
</feature>
<accession>A0A8X6FJI6</accession>
<feature type="repeat" description="RCC1" evidence="14">
    <location>
        <begin position="682"/>
        <end position="733"/>
    </location>
</feature>
<dbReference type="Pfam" id="PF00632">
    <property type="entry name" value="HECT"/>
    <property type="match status" value="1"/>
</dbReference>
<dbReference type="Pfam" id="PF25390">
    <property type="entry name" value="WD40_RLD"/>
    <property type="match status" value="2"/>
</dbReference>
<dbReference type="SMART" id="SM01337">
    <property type="entry name" value="APC10"/>
    <property type="match status" value="1"/>
</dbReference>
<name>A0A8X6FJI6_TRICU</name>
<dbReference type="PROSITE" id="PS51416">
    <property type="entry name" value="MIB_HERC2"/>
    <property type="match status" value="1"/>
</dbReference>
<dbReference type="PROSITE" id="PS50237">
    <property type="entry name" value="HECT"/>
    <property type="match status" value="1"/>
</dbReference>
<evidence type="ECO:0000256" key="11">
    <source>
        <dbReference type="ARBA" id="ARBA00022786"/>
    </source>
</evidence>
<dbReference type="Gene3D" id="2.130.10.30">
    <property type="entry name" value="Regulator of chromosome condensation 1/beta-lactamase-inhibitor protein II"/>
    <property type="match status" value="3"/>
</dbReference>
<evidence type="ECO:0000256" key="7">
    <source>
        <dbReference type="ARBA" id="ARBA00022679"/>
    </source>
</evidence>
<evidence type="ECO:0000256" key="5">
    <source>
        <dbReference type="ARBA" id="ARBA00022490"/>
    </source>
</evidence>
<evidence type="ECO:0000256" key="2">
    <source>
        <dbReference type="ARBA" id="ARBA00004496"/>
    </source>
</evidence>
<evidence type="ECO:0000313" key="21">
    <source>
        <dbReference type="Proteomes" id="UP000887116"/>
    </source>
</evidence>
<evidence type="ECO:0000256" key="4">
    <source>
        <dbReference type="ARBA" id="ARBA00012485"/>
    </source>
</evidence>
<keyword evidence="12" id="KW-0862">Zinc</keyword>
<dbReference type="EMBL" id="BMAO01002531">
    <property type="protein sequence ID" value="GFQ81387.1"/>
    <property type="molecule type" value="Genomic_DNA"/>
</dbReference>
<feature type="domain" description="HECT" evidence="16">
    <location>
        <begin position="4423"/>
        <end position="4759"/>
    </location>
</feature>
<comment type="catalytic activity">
    <reaction evidence="1">
        <text>S-ubiquitinyl-[E2 ubiquitin-conjugating enzyme]-L-cysteine + [acceptor protein]-L-lysine = [E2 ubiquitin-conjugating enzyme]-L-cysteine + N(6)-ubiquitinyl-[acceptor protein]-L-lysine.</text>
        <dbReference type="EC" id="2.3.2.26"/>
    </reaction>
</comment>
<feature type="repeat" description="RCC1" evidence="14">
    <location>
        <begin position="3256"/>
        <end position="3307"/>
    </location>
</feature>
<dbReference type="InterPro" id="IPR009091">
    <property type="entry name" value="RCC1/BLIP-II"/>
</dbReference>
<comment type="subcellular location">
    <subcellularLocation>
        <location evidence="2">Cytoplasm</location>
    </subcellularLocation>
</comment>
<feature type="repeat" description="RCC1" evidence="14">
    <location>
        <begin position="3204"/>
        <end position="3255"/>
    </location>
</feature>
<feature type="compositionally biased region" description="Acidic residues" evidence="15">
    <location>
        <begin position="4782"/>
        <end position="4792"/>
    </location>
</feature>
<feature type="repeat" description="RCC1" evidence="14">
    <location>
        <begin position="630"/>
        <end position="681"/>
    </location>
</feature>
<feature type="region of interest" description="Disordered" evidence="15">
    <location>
        <begin position="1361"/>
        <end position="1382"/>
    </location>
</feature>
<feature type="repeat" description="RCC1" evidence="14">
    <location>
        <begin position="3098"/>
        <end position="3149"/>
    </location>
</feature>
<feature type="repeat" description="RCC1" evidence="14">
    <location>
        <begin position="4038"/>
        <end position="4089"/>
    </location>
</feature>
<evidence type="ECO:0000256" key="6">
    <source>
        <dbReference type="ARBA" id="ARBA00022553"/>
    </source>
</evidence>
<dbReference type="FunFam" id="2.30.30.40:FF:000074">
    <property type="entry name" value="E3 ubiquitin-protein ligase HERC2 isoform X1"/>
    <property type="match status" value="1"/>
</dbReference>
<dbReference type="InterPro" id="IPR036400">
    <property type="entry name" value="Cyt_B5-like_heme/steroid_sf"/>
</dbReference>
<evidence type="ECO:0000259" key="19">
    <source>
        <dbReference type="PROSITE" id="PS51416"/>
    </source>
</evidence>
<dbReference type="InterPro" id="IPR008979">
    <property type="entry name" value="Galactose-bd-like_sf"/>
</dbReference>
<feature type="repeat" description="RCC1" evidence="14">
    <location>
        <begin position="3046"/>
        <end position="3097"/>
    </location>
</feature>
<feature type="region of interest" description="Disordered" evidence="15">
    <location>
        <begin position="4773"/>
        <end position="4807"/>
    </location>
</feature>
<dbReference type="SUPFAM" id="SSF50985">
    <property type="entry name" value="RCC1/BLIP-II"/>
    <property type="match status" value="3"/>
</dbReference>
<proteinExistence type="predicted"/>
<feature type="repeat" description="RCC1" evidence="14">
    <location>
        <begin position="734"/>
        <end position="781"/>
    </location>
</feature>
<keyword evidence="8" id="KW-0479">Metal-binding</keyword>
<keyword evidence="10" id="KW-0863">Zinc-finger</keyword>
<dbReference type="GO" id="GO:0005737">
    <property type="term" value="C:cytoplasm"/>
    <property type="evidence" value="ECO:0007669"/>
    <property type="project" value="UniProtKB-SubCell"/>
</dbReference>
<dbReference type="OrthoDB" id="6418985at2759"/>
<dbReference type="GO" id="GO:0008270">
    <property type="term" value="F:zinc ion binding"/>
    <property type="evidence" value="ECO:0007669"/>
    <property type="project" value="UniProtKB-KW"/>
</dbReference>
<protein>
    <recommendedName>
        <fullName evidence="4">HECT-type E3 ubiquitin transferase</fullName>
        <ecNumber evidence="4">2.3.2.26</ecNumber>
    </recommendedName>
</protein>
<dbReference type="PANTHER" id="PTHR22872:SF2">
    <property type="entry name" value="INHIBITOR OF BRUTON TYROSINE KINASE"/>
    <property type="match status" value="1"/>
</dbReference>
<feature type="domain" description="MIB/HERC2" evidence="19">
    <location>
        <begin position="1838"/>
        <end position="1911"/>
    </location>
</feature>
<evidence type="ECO:0000256" key="12">
    <source>
        <dbReference type="ARBA" id="ARBA00022833"/>
    </source>
</evidence>
<evidence type="ECO:0000256" key="10">
    <source>
        <dbReference type="ARBA" id="ARBA00022771"/>
    </source>
</evidence>
<dbReference type="GO" id="GO:0016567">
    <property type="term" value="P:protein ubiquitination"/>
    <property type="evidence" value="ECO:0007669"/>
    <property type="project" value="InterPro"/>
</dbReference>
<dbReference type="Proteomes" id="UP000887116">
    <property type="component" value="Unassembled WGS sequence"/>
</dbReference>
<gene>
    <name evidence="20" type="primary">Herc2</name>
    <name evidence="20" type="ORF">TNCT_472421</name>
</gene>
<feature type="repeat" description="RCC1" evidence="14">
    <location>
        <begin position="3984"/>
        <end position="4037"/>
    </location>
</feature>
<dbReference type="Gene3D" id="2.30.30.30">
    <property type="match status" value="1"/>
</dbReference>
<comment type="caution">
    <text evidence="20">The sequence shown here is derived from an EMBL/GenBank/DDBJ whole genome shotgun (WGS) entry which is preliminary data.</text>
</comment>
<dbReference type="InterPro" id="IPR001199">
    <property type="entry name" value="Cyt_B5-like_heme/steroid-bd"/>
</dbReference>
<feature type="domain" description="Cytochrome b5 heme-binding" evidence="17">
    <location>
        <begin position="1215"/>
        <end position="1291"/>
    </location>
</feature>
<feature type="repeat" description="RCC1" evidence="14">
    <location>
        <begin position="2992"/>
        <end position="3045"/>
    </location>
</feature>
<dbReference type="PROSITE" id="PS50012">
    <property type="entry name" value="RCC1_3"/>
    <property type="match status" value="19"/>
</dbReference>
<comment type="pathway">
    <text evidence="3">Protein modification; protein ubiquitination.</text>
</comment>
<evidence type="ECO:0000256" key="8">
    <source>
        <dbReference type="ARBA" id="ARBA00022723"/>
    </source>
</evidence>
<dbReference type="InterPro" id="IPR021097">
    <property type="entry name" value="CPH_domain"/>
</dbReference>
<dbReference type="InterPro" id="IPR000408">
    <property type="entry name" value="Reg_chr_condens"/>
</dbReference>
<dbReference type="Gene3D" id="2.30.30.40">
    <property type="entry name" value="SH3 Domains"/>
    <property type="match status" value="1"/>
</dbReference>
<feature type="repeat" description="RCC1" evidence="14">
    <location>
        <begin position="577"/>
        <end position="628"/>
    </location>
</feature>
<dbReference type="InterPro" id="IPR010606">
    <property type="entry name" value="Mib_Herc2"/>
</dbReference>
<dbReference type="InterPro" id="IPR037976">
    <property type="entry name" value="HERC2_APC10"/>
</dbReference>
<dbReference type="GO" id="GO:0061630">
    <property type="term" value="F:ubiquitin protein ligase activity"/>
    <property type="evidence" value="ECO:0007669"/>
    <property type="project" value="UniProtKB-EC"/>
</dbReference>
<dbReference type="EC" id="2.3.2.26" evidence="4"/>
<dbReference type="InterPro" id="IPR014722">
    <property type="entry name" value="Rib_uL2_dom2"/>
</dbReference>
<dbReference type="InterPro" id="IPR004939">
    <property type="entry name" value="APC_su10/DOC_dom"/>
</dbReference>
<dbReference type="Pfam" id="PF11515">
    <property type="entry name" value="Cul7"/>
    <property type="match status" value="1"/>
</dbReference>
<feature type="domain" description="DOC" evidence="18">
    <location>
        <begin position="2742"/>
        <end position="2919"/>
    </location>
</feature>
<dbReference type="CDD" id="cd08664">
    <property type="entry name" value="APC10-HERC2"/>
    <property type="match status" value="1"/>
</dbReference>
<dbReference type="Pfam" id="PF00173">
    <property type="entry name" value="Cyt-b5"/>
    <property type="match status" value="1"/>
</dbReference>
<evidence type="ECO:0000259" key="18">
    <source>
        <dbReference type="PROSITE" id="PS51284"/>
    </source>
</evidence>
<dbReference type="PROSITE" id="PS51284">
    <property type="entry name" value="DOC"/>
    <property type="match status" value="1"/>
</dbReference>
<dbReference type="Pfam" id="PF06701">
    <property type="entry name" value="MIB_HERC2"/>
    <property type="match status" value="1"/>
</dbReference>
<dbReference type="Gene3D" id="2.60.120.260">
    <property type="entry name" value="Galactose-binding domain-like"/>
    <property type="match status" value="1"/>
</dbReference>
<dbReference type="PROSITE" id="PS50255">
    <property type="entry name" value="CYTOCHROME_B5_2"/>
    <property type="match status" value="1"/>
</dbReference>
<keyword evidence="11 13" id="KW-0833">Ubl conjugation pathway</keyword>
<dbReference type="InterPro" id="IPR000569">
    <property type="entry name" value="HECT_dom"/>
</dbReference>
<evidence type="ECO:0000256" key="15">
    <source>
        <dbReference type="SAM" id="MobiDB-lite"/>
    </source>
</evidence>
<evidence type="ECO:0000256" key="13">
    <source>
        <dbReference type="PROSITE-ProRule" id="PRU00104"/>
    </source>
</evidence>
<feature type="compositionally biased region" description="Polar residues" evidence="15">
    <location>
        <begin position="1372"/>
        <end position="1382"/>
    </location>
</feature>
<evidence type="ECO:0000256" key="1">
    <source>
        <dbReference type="ARBA" id="ARBA00000885"/>
    </source>
</evidence>
<feature type="repeat" description="RCC1" evidence="14">
    <location>
        <begin position="3932"/>
        <end position="3983"/>
    </location>
</feature>
<dbReference type="SUPFAM" id="SSF55856">
    <property type="entry name" value="Cytochrome b5-like heme/steroid binding domain"/>
    <property type="match status" value="1"/>
</dbReference>
<feature type="repeat" description="RCC1" evidence="14">
    <location>
        <begin position="4248"/>
        <end position="4299"/>
    </location>
</feature>
<dbReference type="SUPFAM" id="SSF56204">
    <property type="entry name" value="Hect, E3 ligase catalytic domain"/>
    <property type="match status" value="1"/>
</dbReference>
<dbReference type="SUPFAM" id="SSF57850">
    <property type="entry name" value="RING/U-box"/>
    <property type="match status" value="1"/>
</dbReference>
<feature type="repeat" description="RCC1" evidence="14">
    <location>
        <begin position="2940"/>
        <end position="2991"/>
    </location>
</feature>
<feature type="repeat" description="RCC1" evidence="14">
    <location>
        <begin position="4144"/>
        <end position="4195"/>
    </location>
</feature>
<evidence type="ECO:0000256" key="3">
    <source>
        <dbReference type="ARBA" id="ARBA00004906"/>
    </source>
</evidence>
<keyword evidence="6" id="KW-0597">Phosphoprotein</keyword>
<dbReference type="SUPFAM" id="SSF49854">
    <property type="entry name" value="Spermadhesin, CUB domain"/>
    <property type="match status" value="1"/>
</dbReference>
<dbReference type="Gene3D" id="3.10.120.10">
    <property type="entry name" value="Cytochrome b5-like heme/steroid binding domain"/>
    <property type="match status" value="1"/>
</dbReference>
<dbReference type="FunFam" id="2.130.10.30:FF:000003">
    <property type="entry name" value="E3 ubiquitin-protein ligase HERC2 isoform X1"/>
    <property type="match status" value="1"/>
</dbReference>
<keyword evidence="9" id="KW-0677">Repeat</keyword>
<dbReference type="InterPro" id="IPR037252">
    <property type="entry name" value="Mib_Herc2_sf"/>
</dbReference>
<dbReference type="SMART" id="SM01117">
    <property type="entry name" value="Cyt-b5"/>
    <property type="match status" value="1"/>
</dbReference>
<keyword evidence="7" id="KW-0808">Transferase</keyword>
<dbReference type="InterPro" id="IPR035914">
    <property type="entry name" value="Sperma_CUB_dom_sf"/>
</dbReference>
<dbReference type="GO" id="GO:0009966">
    <property type="term" value="P:regulation of signal transduction"/>
    <property type="evidence" value="ECO:0007669"/>
    <property type="project" value="UniProtKB-ARBA"/>
</dbReference>